<proteinExistence type="predicted"/>
<dbReference type="Gene3D" id="3.30.10.10">
    <property type="entry name" value="Trypsin Inhibitor V, subunit A"/>
    <property type="match status" value="1"/>
</dbReference>
<organism evidence="2 3">
    <name type="scientific">Variovorax paradoxus</name>
    <dbReference type="NCBI Taxonomy" id="34073"/>
    <lineage>
        <taxon>Bacteria</taxon>
        <taxon>Pseudomonadati</taxon>
        <taxon>Pseudomonadota</taxon>
        <taxon>Betaproteobacteria</taxon>
        <taxon>Burkholderiales</taxon>
        <taxon>Comamonadaceae</taxon>
        <taxon>Variovorax</taxon>
    </lineage>
</organism>
<dbReference type="EMBL" id="JZWI01000025">
    <property type="protein sequence ID" value="KLN54214.1"/>
    <property type="molecule type" value="Genomic_DNA"/>
</dbReference>
<evidence type="ECO:0000313" key="2">
    <source>
        <dbReference type="EMBL" id="KLN54214.1"/>
    </source>
</evidence>
<name>A0A0H2LVJ7_VARPD</name>
<dbReference type="Proteomes" id="UP000035170">
    <property type="component" value="Unassembled WGS sequence"/>
</dbReference>
<dbReference type="RefSeq" id="WP_021005619.1">
    <property type="nucleotide sequence ID" value="NZ_JZWI01000025.1"/>
</dbReference>
<dbReference type="PATRIC" id="fig|34073.19.peg.4665"/>
<evidence type="ECO:0000256" key="1">
    <source>
        <dbReference type="SAM" id="MobiDB-lite"/>
    </source>
</evidence>
<feature type="region of interest" description="Disordered" evidence="1">
    <location>
        <begin position="84"/>
        <end position="106"/>
    </location>
</feature>
<comment type="caution">
    <text evidence="2">The sequence shown here is derived from an EMBL/GenBank/DDBJ whole genome shotgun (WGS) entry which is preliminary data.</text>
</comment>
<sequence>MPILHQPGFIFSPPARGVVAAALCAASLFMAGCETKPEFRPLTSEVPPPPTFVTVPSEETCQAAQARYALGQALDPLLLEQMRTRTGSRSARTSAVGAPLPVPADPGRLNVDVDPQGRITAARCG</sequence>
<dbReference type="AlphaFoldDB" id="A0A0H2LVJ7"/>
<reference evidence="2 3" key="1">
    <citation type="submission" date="2015-03" db="EMBL/GenBank/DDBJ databases">
        <title>Genome sequence of Variovorax paradoxus TBEA6.</title>
        <authorList>
            <person name="Poehlein A."/>
            <person name="Schuldes J."/>
            <person name="Wuebbeler J.H."/>
            <person name="Hiessl S."/>
            <person name="Steinbuechel A."/>
            <person name="Daniel R."/>
        </authorList>
    </citation>
    <scope>NUCLEOTIDE SEQUENCE [LARGE SCALE GENOMIC DNA]</scope>
    <source>
        <strain evidence="2 3">TBEA6</strain>
    </source>
</reference>
<dbReference type="InterPro" id="IPR021719">
    <property type="entry name" value="Prot_inh_I78"/>
</dbReference>
<dbReference type="Pfam" id="PF11720">
    <property type="entry name" value="Inhibitor_I78"/>
    <property type="match status" value="1"/>
</dbReference>
<evidence type="ECO:0000313" key="3">
    <source>
        <dbReference type="Proteomes" id="UP000035170"/>
    </source>
</evidence>
<protein>
    <recommendedName>
        <fullName evidence="4">Peptidase inhibitor I78 family protein</fullName>
    </recommendedName>
</protein>
<accession>A0A0H2LVJ7</accession>
<evidence type="ECO:0008006" key="4">
    <source>
        <dbReference type="Google" id="ProtNLM"/>
    </source>
</evidence>
<feature type="compositionally biased region" description="Low complexity" evidence="1">
    <location>
        <begin position="84"/>
        <end position="95"/>
    </location>
</feature>
<gene>
    <name evidence="2" type="ORF">VPARA_45630</name>
</gene>
<keyword evidence="3" id="KW-1185">Reference proteome</keyword>